<evidence type="ECO:0000256" key="1">
    <source>
        <dbReference type="SAM" id="SignalP"/>
    </source>
</evidence>
<dbReference type="KEGG" id="aalt:CC77DRAFT_1088016"/>
<reference evidence="2 4" key="1">
    <citation type="submission" date="2016-05" db="EMBL/GenBank/DDBJ databases">
        <title>Comparative analysis of secretome profiles of manganese(II)-oxidizing ascomycete fungi.</title>
        <authorList>
            <consortium name="DOE Joint Genome Institute"/>
            <person name="Zeiner C.A."/>
            <person name="Purvine S.O."/>
            <person name="Zink E.M."/>
            <person name="Wu S."/>
            <person name="Pasa-Tolic L."/>
            <person name="Chaput D.L."/>
            <person name="Haridas S."/>
            <person name="Grigoriev I.V."/>
            <person name="Santelli C.M."/>
            <person name="Hansel C.M."/>
        </authorList>
    </citation>
    <scope>NUCLEOTIDE SEQUENCE [LARGE SCALE GENOMIC DNA]</scope>
    <source>
        <strain evidence="2 4">SRC1lrK2f</strain>
    </source>
</reference>
<evidence type="ECO:0000313" key="2">
    <source>
        <dbReference type="EMBL" id="OAG22241.1"/>
    </source>
</evidence>
<dbReference type="VEuPathDB" id="FungiDB:CC77DRAFT_1088016"/>
<keyword evidence="1" id="KW-0732">Signal</keyword>
<keyword evidence="4" id="KW-1185">Reference proteome</keyword>
<reference evidence="5" key="2">
    <citation type="journal article" date="2019" name="bioRxiv">
        <title>Genomics, evolutionary history and diagnostics of the Alternaria alternata species group including apple and Asian pear pathotypes.</title>
        <authorList>
            <person name="Armitage A.D."/>
            <person name="Cockerton H.M."/>
            <person name="Sreenivasaprasad S."/>
            <person name="Woodhall J.W."/>
            <person name="Lane C.R."/>
            <person name="Harrison R.J."/>
            <person name="Clarkson J.P."/>
        </authorList>
    </citation>
    <scope>NUCLEOTIDE SEQUENCE [LARGE SCALE GENOMIC DNA]</scope>
    <source>
        <strain evidence="5">FERA 1177</strain>
    </source>
</reference>
<dbReference type="Proteomes" id="UP000077248">
    <property type="component" value="Unassembled WGS sequence"/>
</dbReference>
<evidence type="ECO:0000313" key="4">
    <source>
        <dbReference type="Proteomes" id="UP000077248"/>
    </source>
</evidence>
<dbReference type="GeneID" id="29115055"/>
<feature type="signal peptide" evidence="1">
    <location>
        <begin position="1"/>
        <end position="20"/>
    </location>
</feature>
<evidence type="ECO:0008006" key="6">
    <source>
        <dbReference type="Google" id="ProtNLM"/>
    </source>
</evidence>
<evidence type="ECO:0000313" key="5">
    <source>
        <dbReference type="Proteomes" id="UP000291422"/>
    </source>
</evidence>
<sequence>MHLLGSFSIAFLGFSSVAFAATHPRDFSHTARSVLTKNDKCYINPNICAEVMIGDKVNQQLGYDGCQRILNPDKVTGIKMLNCECNLYYSVDSGSCNSGVDETIDRLGRCDIVTGKERRWKKQPDFWSCHNPPA</sequence>
<protein>
    <recommendedName>
        <fullName evidence="6">Cyanovirin-N domain-containing protein</fullName>
    </recommendedName>
</protein>
<name>A0A177DSW0_ALTAL</name>
<dbReference type="EMBL" id="KV441475">
    <property type="protein sequence ID" value="OAG22241.1"/>
    <property type="molecule type" value="Genomic_DNA"/>
</dbReference>
<organism evidence="2 4">
    <name type="scientific">Alternaria alternata</name>
    <name type="common">Alternaria rot fungus</name>
    <name type="synonym">Torula alternata</name>
    <dbReference type="NCBI Taxonomy" id="5599"/>
    <lineage>
        <taxon>Eukaryota</taxon>
        <taxon>Fungi</taxon>
        <taxon>Dikarya</taxon>
        <taxon>Ascomycota</taxon>
        <taxon>Pezizomycotina</taxon>
        <taxon>Dothideomycetes</taxon>
        <taxon>Pleosporomycetidae</taxon>
        <taxon>Pleosporales</taxon>
        <taxon>Pleosporineae</taxon>
        <taxon>Pleosporaceae</taxon>
        <taxon>Alternaria</taxon>
        <taxon>Alternaria sect. Alternaria</taxon>
        <taxon>Alternaria alternata complex</taxon>
    </lineage>
</organism>
<reference evidence="3" key="3">
    <citation type="journal article" date="2019" name="J. ISSAAS">
        <title>Genomics, evolutionary history and diagnostics of the Alternaria alternata species group including apple and Asian pear pathotypes.</title>
        <authorList>
            <person name="Armitage A.D."/>
            <person name="Cockerton H.M."/>
            <person name="Sreenivasaprasad S."/>
            <person name="Woodhall J."/>
            <person name="Lane C."/>
            <person name="Harrison R.J."/>
            <person name="Clarkson J.P."/>
        </authorList>
    </citation>
    <scope>NUCLEOTIDE SEQUENCE</scope>
    <source>
        <strain evidence="3">FERA 1177</strain>
    </source>
</reference>
<dbReference type="Proteomes" id="UP000291422">
    <property type="component" value="Unassembled WGS sequence"/>
</dbReference>
<gene>
    <name evidence="3" type="ORF">AA0117_g365</name>
    <name evidence="2" type="ORF">CC77DRAFT_1088016</name>
</gene>
<dbReference type="EMBL" id="PDXD01000001">
    <property type="protein sequence ID" value="RYN83781.1"/>
    <property type="molecule type" value="Genomic_DNA"/>
</dbReference>
<evidence type="ECO:0000313" key="3">
    <source>
        <dbReference type="EMBL" id="RYN83781.1"/>
    </source>
</evidence>
<proteinExistence type="predicted"/>
<dbReference type="RefSeq" id="XP_018387662.1">
    <property type="nucleotide sequence ID" value="XM_018529461.1"/>
</dbReference>
<feature type="chain" id="PRO_5040569769" description="Cyanovirin-N domain-containing protein" evidence="1">
    <location>
        <begin position="21"/>
        <end position="134"/>
    </location>
</feature>
<accession>A0A177DSW0</accession>
<dbReference type="AlphaFoldDB" id="A0A177DSW0"/>